<keyword evidence="3" id="KW-1185">Reference proteome</keyword>
<feature type="compositionally biased region" description="Basic residues" evidence="1">
    <location>
        <begin position="139"/>
        <end position="150"/>
    </location>
</feature>
<evidence type="ECO:0000313" key="3">
    <source>
        <dbReference type="Proteomes" id="UP001189429"/>
    </source>
</evidence>
<evidence type="ECO:0000256" key="1">
    <source>
        <dbReference type="SAM" id="MobiDB-lite"/>
    </source>
</evidence>
<organism evidence="2 3">
    <name type="scientific">Prorocentrum cordatum</name>
    <dbReference type="NCBI Taxonomy" id="2364126"/>
    <lineage>
        <taxon>Eukaryota</taxon>
        <taxon>Sar</taxon>
        <taxon>Alveolata</taxon>
        <taxon>Dinophyceae</taxon>
        <taxon>Prorocentrales</taxon>
        <taxon>Prorocentraceae</taxon>
        <taxon>Prorocentrum</taxon>
    </lineage>
</organism>
<feature type="region of interest" description="Disordered" evidence="1">
    <location>
        <begin position="1"/>
        <end position="156"/>
    </location>
</feature>
<feature type="non-terminal residue" evidence="2">
    <location>
        <position position="1"/>
    </location>
</feature>
<sequence>PRDGRSGGAPRSSTAPDPPRAQPGDVSPQAQTPGPRPSHRGADLESLRLRFIRSSRVKQAWGDEREATSLKVEHEKDEEQARRGRSSTRRRSSALGRCSSAGARGPPPGRDAAPPARRGKAPFGAERPQGGGPSVWRSPRARAPARKRAASRPYTW</sequence>
<evidence type="ECO:0000313" key="2">
    <source>
        <dbReference type="EMBL" id="CAK0824141.1"/>
    </source>
</evidence>
<comment type="caution">
    <text evidence="2">The sequence shown here is derived from an EMBL/GenBank/DDBJ whole genome shotgun (WGS) entry which is preliminary data.</text>
</comment>
<accession>A0ABN9S1J6</accession>
<proteinExistence type="predicted"/>
<dbReference type="EMBL" id="CAUYUJ010008504">
    <property type="protein sequence ID" value="CAK0824141.1"/>
    <property type="molecule type" value="Genomic_DNA"/>
</dbReference>
<dbReference type="Proteomes" id="UP001189429">
    <property type="component" value="Unassembled WGS sequence"/>
</dbReference>
<feature type="compositionally biased region" description="Basic and acidic residues" evidence="1">
    <location>
        <begin position="61"/>
        <end position="82"/>
    </location>
</feature>
<reference evidence="2" key="1">
    <citation type="submission" date="2023-10" db="EMBL/GenBank/DDBJ databases">
        <authorList>
            <person name="Chen Y."/>
            <person name="Shah S."/>
            <person name="Dougan E. K."/>
            <person name="Thang M."/>
            <person name="Chan C."/>
        </authorList>
    </citation>
    <scope>NUCLEOTIDE SEQUENCE [LARGE SCALE GENOMIC DNA]</scope>
</reference>
<protein>
    <submittedName>
        <fullName evidence="2">Uncharacterized protein</fullName>
    </submittedName>
</protein>
<gene>
    <name evidence="2" type="ORF">PCOR1329_LOCUS24626</name>
</gene>
<feature type="compositionally biased region" description="Low complexity" evidence="1">
    <location>
        <begin position="93"/>
        <end position="125"/>
    </location>
</feature>
<name>A0ABN9S1J6_9DINO</name>
<feature type="compositionally biased region" description="Basic residues" evidence="1">
    <location>
        <begin position="83"/>
        <end position="92"/>
    </location>
</feature>